<evidence type="ECO:0000313" key="2">
    <source>
        <dbReference type="EMBL" id="ETZ18830.1"/>
    </source>
</evidence>
<keyword evidence="1" id="KW-0812">Transmembrane</keyword>
<proteinExistence type="predicted"/>
<name>W6TJ60_9SPIR</name>
<accession>W6TJ60</accession>
<evidence type="ECO:0000256" key="1">
    <source>
        <dbReference type="SAM" id="Phobius"/>
    </source>
</evidence>
<gene>
    <name evidence="2" type="ORF">BDCR2A_00803</name>
</gene>
<keyword evidence="1" id="KW-0472">Membrane</keyword>
<dbReference type="PATRIC" id="fig|1432657.3.peg.791"/>
<reference evidence="2 3" key="1">
    <citation type="submission" date="2013-12" db="EMBL/GenBank/DDBJ databases">
        <title>Comparative genomics of relapsing fever spirochetes.</title>
        <authorList>
            <person name="Schwan T.G."/>
            <person name="Raffel S.J."/>
            <person name="Porcella S.F."/>
        </authorList>
    </citation>
    <scope>NUCLEOTIDE SEQUENCE [LARGE SCALE GENOMIC DNA]</scope>
    <source>
        <strain evidence="2 3">CR2A</strain>
    </source>
</reference>
<keyword evidence="1" id="KW-1133">Transmembrane helix</keyword>
<protein>
    <submittedName>
        <fullName evidence="2">Protein translocase subunit secD</fullName>
    </submittedName>
</protein>
<dbReference type="Proteomes" id="UP000019148">
    <property type="component" value="Unassembled WGS sequence"/>
</dbReference>
<feature type="transmembrane region" description="Helical" evidence="1">
    <location>
        <begin position="30"/>
        <end position="48"/>
    </location>
</feature>
<dbReference type="AlphaFoldDB" id="W6TJ60"/>
<organism evidence="2 3">
    <name type="scientific">Borrelia duttonii CR2A</name>
    <dbReference type="NCBI Taxonomy" id="1432657"/>
    <lineage>
        <taxon>Bacteria</taxon>
        <taxon>Pseudomonadati</taxon>
        <taxon>Spirochaetota</taxon>
        <taxon>Spirochaetia</taxon>
        <taxon>Spirochaetales</taxon>
        <taxon>Borreliaceae</taxon>
        <taxon>Borrelia</taxon>
    </lineage>
</organism>
<dbReference type="EMBL" id="AZIT01000001">
    <property type="protein sequence ID" value="ETZ18830.1"/>
    <property type="molecule type" value="Genomic_DNA"/>
</dbReference>
<dbReference type="Gene3D" id="1.20.1640.10">
    <property type="entry name" value="Multidrug efflux transporter AcrB transmembrane domain"/>
    <property type="match status" value="1"/>
</dbReference>
<sequence length="72" mass="7820">MDSNVTTFIAVLFLTLLGTGTIQGFAWSLSIGIVASLFSSLVFSRFILELIISLNRNKCVSISWSSNYAKGV</sequence>
<dbReference type="SUPFAM" id="SSF82866">
    <property type="entry name" value="Multidrug efflux transporter AcrB transmembrane domain"/>
    <property type="match status" value="1"/>
</dbReference>
<comment type="caution">
    <text evidence="2">The sequence shown here is derived from an EMBL/GenBank/DDBJ whole genome shotgun (WGS) entry which is preliminary data.</text>
</comment>
<evidence type="ECO:0000313" key="3">
    <source>
        <dbReference type="Proteomes" id="UP000019148"/>
    </source>
</evidence>